<organism evidence="1 2">
    <name type="scientific">Plasmopara halstedii</name>
    <name type="common">Downy mildew of sunflower</name>
    <dbReference type="NCBI Taxonomy" id="4781"/>
    <lineage>
        <taxon>Eukaryota</taxon>
        <taxon>Sar</taxon>
        <taxon>Stramenopiles</taxon>
        <taxon>Oomycota</taxon>
        <taxon>Peronosporomycetes</taxon>
        <taxon>Peronosporales</taxon>
        <taxon>Peronosporaceae</taxon>
        <taxon>Plasmopara</taxon>
    </lineage>
</organism>
<dbReference type="AlphaFoldDB" id="A0A0N7L3B2"/>
<evidence type="ECO:0000313" key="2">
    <source>
        <dbReference type="Proteomes" id="UP000054928"/>
    </source>
</evidence>
<evidence type="ECO:0000313" key="1">
    <source>
        <dbReference type="EMBL" id="CEG35387.1"/>
    </source>
</evidence>
<dbReference type="GeneID" id="36404564"/>
<dbReference type="RefSeq" id="XP_024571756.1">
    <property type="nucleotide sequence ID" value="XM_024723615.1"/>
</dbReference>
<dbReference type="OrthoDB" id="92309at2759"/>
<protein>
    <submittedName>
        <fullName evidence="1">Uncharacterized protein</fullName>
    </submittedName>
</protein>
<reference evidence="2" key="1">
    <citation type="submission" date="2014-09" db="EMBL/GenBank/DDBJ databases">
        <authorList>
            <person name="Sharma Rahul"/>
            <person name="Thines Marco"/>
        </authorList>
    </citation>
    <scope>NUCLEOTIDE SEQUENCE [LARGE SCALE GENOMIC DNA]</scope>
</reference>
<accession>A0A0N7L3B2</accession>
<proteinExistence type="predicted"/>
<dbReference type="EMBL" id="CCYD01000041">
    <property type="protein sequence ID" value="CEG35387.1"/>
    <property type="molecule type" value="Genomic_DNA"/>
</dbReference>
<dbReference type="OMA" id="CRCEASI"/>
<sequence length="239" mass="27348">MRTFQRFPTSSAASSSNSLSPSVDVEMLFQFLILQSVEVVVEFKDYIVQSFASRNEQIEEYRAAIFGAGSRLRCWLQQGFFSSQAKKTNQLFLLQPAVHPLQCIDNIYERFDDVKTQLQLVYAAVDQLQTIGEHNNSNICHILKQLKQNPTCCCKCNKFESIGALTTKNAFAITKENRLNETQSVEPQLQLDRFELPMQLFRPSAALQEDSSAILYRIIKSVDSRDHTIVDDDIWHQIS</sequence>
<keyword evidence="2" id="KW-1185">Reference proteome</keyword>
<name>A0A0N7L3B2_PLAHL</name>
<dbReference type="Proteomes" id="UP000054928">
    <property type="component" value="Unassembled WGS sequence"/>
</dbReference>